<organism evidence="1">
    <name type="scientific">Arundo donax</name>
    <name type="common">Giant reed</name>
    <name type="synonym">Donax arundinaceus</name>
    <dbReference type="NCBI Taxonomy" id="35708"/>
    <lineage>
        <taxon>Eukaryota</taxon>
        <taxon>Viridiplantae</taxon>
        <taxon>Streptophyta</taxon>
        <taxon>Embryophyta</taxon>
        <taxon>Tracheophyta</taxon>
        <taxon>Spermatophyta</taxon>
        <taxon>Magnoliopsida</taxon>
        <taxon>Liliopsida</taxon>
        <taxon>Poales</taxon>
        <taxon>Poaceae</taxon>
        <taxon>PACMAD clade</taxon>
        <taxon>Arundinoideae</taxon>
        <taxon>Arundineae</taxon>
        <taxon>Arundo</taxon>
    </lineage>
</organism>
<sequence length="32" mass="3736">MHISIYRAPSAIVLLYPDKVRCKENKNEKCCI</sequence>
<accession>A0A0A9F5K9</accession>
<reference evidence="1" key="2">
    <citation type="journal article" date="2015" name="Data Brief">
        <title>Shoot transcriptome of the giant reed, Arundo donax.</title>
        <authorList>
            <person name="Barrero R.A."/>
            <person name="Guerrero F.D."/>
            <person name="Moolhuijzen P."/>
            <person name="Goolsby J.A."/>
            <person name="Tidwell J."/>
            <person name="Bellgard S.E."/>
            <person name="Bellgard M.I."/>
        </authorList>
    </citation>
    <scope>NUCLEOTIDE SEQUENCE</scope>
    <source>
        <tissue evidence="1">Shoot tissue taken approximately 20 cm above the soil surface</tissue>
    </source>
</reference>
<name>A0A0A9F5K9_ARUDO</name>
<reference evidence="1" key="1">
    <citation type="submission" date="2014-09" db="EMBL/GenBank/DDBJ databases">
        <authorList>
            <person name="Magalhaes I.L.F."/>
            <person name="Oliveira U."/>
            <person name="Santos F.R."/>
            <person name="Vidigal T.H.D.A."/>
            <person name="Brescovit A.D."/>
            <person name="Santos A.J."/>
        </authorList>
    </citation>
    <scope>NUCLEOTIDE SEQUENCE</scope>
    <source>
        <tissue evidence="1">Shoot tissue taken approximately 20 cm above the soil surface</tissue>
    </source>
</reference>
<evidence type="ECO:0000313" key="1">
    <source>
        <dbReference type="EMBL" id="JAE03553.1"/>
    </source>
</evidence>
<dbReference type="AlphaFoldDB" id="A0A0A9F5K9"/>
<dbReference type="EMBL" id="GBRH01194343">
    <property type="protein sequence ID" value="JAE03553.1"/>
    <property type="molecule type" value="Transcribed_RNA"/>
</dbReference>
<proteinExistence type="predicted"/>
<protein>
    <submittedName>
        <fullName evidence="1">Uncharacterized protein</fullName>
    </submittedName>
</protein>